<feature type="transmembrane region" description="Helical" evidence="1">
    <location>
        <begin position="166"/>
        <end position="187"/>
    </location>
</feature>
<dbReference type="Proteomes" id="UP001651158">
    <property type="component" value="Unassembled WGS sequence"/>
</dbReference>
<evidence type="ECO:0000256" key="1">
    <source>
        <dbReference type="SAM" id="Phobius"/>
    </source>
</evidence>
<keyword evidence="3" id="KW-1185">Reference proteome</keyword>
<keyword evidence="1" id="KW-0812">Transmembrane</keyword>
<evidence type="ECO:0000313" key="2">
    <source>
        <dbReference type="EMBL" id="KAL5105389.1"/>
    </source>
</evidence>
<protein>
    <submittedName>
        <fullName evidence="2">Uncharacterized protein</fullName>
    </submittedName>
</protein>
<gene>
    <name evidence="2" type="ORF">TcWFU_002685</name>
</gene>
<keyword evidence="1" id="KW-0472">Membrane</keyword>
<reference evidence="2 3" key="1">
    <citation type="journal article" date="2022" name="Front. Cell. Infect. Microbiol.">
        <title>The Genomes of Two Strains of Taenia crassiceps the Animal Model for the Study of Human Cysticercosis.</title>
        <authorList>
            <person name="Bobes R.J."/>
            <person name="Estrada K."/>
            <person name="Rios-Valencia D.G."/>
            <person name="Calderon-Gallegos A."/>
            <person name="de la Torre P."/>
            <person name="Carrero J.C."/>
            <person name="Sanchez-Flores A."/>
            <person name="Laclette J.P."/>
        </authorList>
    </citation>
    <scope>NUCLEOTIDE SEQUENCE [LARGE SCALE GENOMIC DNA]</scope>
    <source>
        <strain evidence="2">WFUcys</strain>
    </source>
</reference>
<accession>A0ABR4Q6V2</accession>
<name>A0ABR4Q6V2_9CEST</name>
<keyword evidence="1" id="KW-1133">Transmembrane helix</keyword>
<organism evidence="2 3">
    <name type="scientific">Taenia crassiceps</name>
    <dbReference type="NCBI Taxonomy" id="6207"/>
    <lineage>
        <taxon>Eukaryota</taxon>
        <taxon>Metazoa</taxon>
        <taxon>Spiralia</taxon>
        <taxon>Lophotrochozoa</taxon>
        <taxon>Platyhelminthes</taxon>
        <taxon>Cestoda</taxon>
        <taxon>Eucestoda</taxon>
        <taxon>Cyclophyllidea</taxon>
        <taxon>Taeniidae</taxon>
        <taxon>Taenia</taxon>
    </lineage>
</organism>
<evidence type="ECO:0000313" key="3">
    <source>
        <dbReference type="Proteomes" id="UP001651158"/>
    </source>
</evidence>
<sequence>MPPHYASALQTRFQWSGRDGRDESGLQCLTSVPKHCTARWQHVLAPQVPPTLLRSNTTPSAFVYSFCKMRSSDHWHCACTTACLLPRSPQSYQTQVLHGVTNLHGPTLATSSCESTSLTRRHDFNNPTISASFPHSFDNSHLPTSNSPVLQHPVNYLFLHPPPLSLLSLSLSLSLSAPLSLSIYLSIYLSVCLSVGYTRFLSMPPSHTSRVVSSFAMLPLAALLSIHTQMDTHTI</sequence>
<feature type="transmembrane region" description="Helical" evidence="1">
    <location>
        <begin position="207"/>
        <end position="226"/>
    </location>
</feature>
<comment type="caution">
    <text evidence="2">The sequence shown here is derived from an EMBL/GenBank/DDBJ whole genome shotgun (WGS) entry which is preliminary data.</text>
</comment>
<proteinExistence type="predicted"/>
<dbReference type="EMBL" id="JAKROA010000008">
    <property type="protein sequence ID" value="KAL5105389.1"/>
    <property type="molecule type" value="Genomic_DNA"/>
</dbReference>